<reference evidence="2" key="1">
    <citation type="journal article" date="2022" name="Plant J.">
        <title>Strategies of tolerance reflected in two North American maple genomes.</title>
        <authorList>
            <person name="McEvoy S.L."/>
            <person name="Sezen U.U."/>
            <person name="Trouern-Trend A."/>
            <person name="McMahon S.M."/>
            <person name="Schaberg P.G."/>
            <person name="Yang J."/>
            <person name="Wegrzyn J.L."/>
            <person name="Swenson N.G."/>
        </authorList>
    </citation>
    <scope>NUCLEOTIDE SEQUENCE</scope>
    <source>
        <strain evidence="2">NS2018</strain>
    </source>
</reference>
<dbReference type="Proteomes" id="UP001168877">
    <property type="component" value="Unassembled WGS sequence"/>
</dbReference>
<name>A0AA39VZW8_ACESA</name>
<accession>A0AA39VZW8</accession>
<feature type="repeat" description="TPR" evidence="1">
    <location>
        <begin position="102"/>
        <end position="135"/>
    </location>
</feature>
<dbReference type="PROSITE" id="PS50005">
    <property type="entry name" value="TPR"/>
    <property type="match status" value="1"/>
</dbReference>
<evidence type="ECO:0000313" key="2">
    <source>
        <dbReference type="EMBL" id="KAK0598420.1"/>
    </source>
</evidence>
<gene>
    <name evidence="2" type="ORF">LWI29_034499</name>
</gene>
<organism evidence="2 3">
    <name type="scientific">Acer saccharum</name>
    <name type="common">Sugar maple</name>
    <dbReference type="NCBI Taxonomy" id="4024"/>
    <lineage>
        <taxon>Eukaryota</taxon>
        <taxon>Viridiplantae</taxon>
        <taxon>Streptophyta</taxon>
        <taxon>Embryophyta</taxon>
        <taxon>Tracheophyta</taxon>
        <taxon>Spermatophyta</taxon>
        <taxon>Magnoliopsida</taxon>
        <taxon>eudicotyledons</taxon>
        <taxon>Gunneridae</taxon>
        <taxon>Pentapetalae</taxon>
        <taxon>rosids</taxon>
        <taxon>malvids</taxon>
        <taxon>Sapindales</taxon>
        <taxon>Sapindaceae</taxon>
        <taxon>Hippocastanoideae</taxon>
        <taxon>Acereae</taxon>
        <taxon>Acer</taxon>
    </lineage>
</organism>
<keyword evidence="1" id="KW-0802">TPR repeat</keyword>
<evidence type="ECO:0000256" key="1">
    <source>
        <dbReference type="PROSITE-ProRule" id="PRU00339"/>
    </source>
</evidence>
<dbReference type="SUPFAM" id="SSF48452">
    <property type="entry name" value="TPR-like"/>
    <property type="match status" value="1"/>
</dbReference>
<keyword evidence="3" id="KW-1185">Reference proteome</keyword>
<dbReference type="Pfam" id="PF13174">
    <property type="entry name" value="TPR_6"/>
    <property type="match status" value="1"/>
</dbReference>
<comment type="caution">
    <text evidence="2">The sequence shown here is derived from an EMBL/GenBank/DDBJ whole genome shotgun (WGS) entry which is preliminary data.</text>
</comment>
<evidence type="ECO:0000313" key="3">
    <source>
        <dbReference type="Proteomes" id="UP001168877"/>
    </source>
</evidence>
<dbReference type="EMBL" id="JAUESC010000004">
    <property type="protein sequence ID" value="KAK0598420.1"/>
    <property type="molecule type" value="Genomic_DNA"/>
</dbReference>
<dbReference type="AlphaFoldDB" id="A0AA39VZW8"/>
<proteinExistence type="predicted"/>
<protein>
    <submittedName>
        <fullName evidence="2">Uncharacterized protein</fullName>
    </submittedName>
</protein>
<reference evidence="2" key="2">
    <citation type="submission" date="2023-06" db="EMBL/GenBank/DDBJ databases">
        <authorList>
            <person name="Swenson N.G."/>
            <person name="Wegrzyn J.L."/>
            <person name="Mcevoy S.L."/>
        </authorList>
    </citation>
    <scope>NUCLEOTIDE SEQUENCE</scope>
    <source>
        <strain evidence="2">NS2018</strain>
        <tissue evidence="2">Leaf</tissue>
    </source>
</reference>
<dbReference type="InterPro" id="IPR011990">
    <property type="entry name" value="TPR-like_helical_dom_sf"/>
</dbReference>
<dbReference type="InterPro" id="IPR019734">
    <property type="entry name" value="TPR_rpt"/>
</dbReference>
<dbReference type="Gene3D" id="1.25.40.10">
    <property type="entry name" value="Tetratricopeptide repeat domain"/>
    <property type="match status" value="1"/>
</dbReference>
<sequence>MVFCLSVLVQQRKLRWSVINCQKKRKVHFRLKQYETMLSTSTKDPTALEAFEIHSNGLVGSWCDLGRIRRVYSGCLSPSGLGKVKSELEDYEGSAAAYRHSAMVGLLLGKAYSDGGRVSDAVAVYDQLISSYPNDFHGYLAKGIIFKENGRVGDAERMFIQARFFAPENAKALLVL</sequence>